<dbReference type="AlphaFoldDB" id="A0AA39UJ11"/>
<dbReference type="EMBL" id="JAUEPU010000037">
    <property type="protein sequence ID" value="KAK0489673.1"/>
    <property type="molecule type" value="Genomic_DNA"/>
</dbReference>
<evidence type="ECO:0000313" key="3">
    <source>
        <dbReference type="Proteomes" id="UP001175228"/>
    </source>
</evidence>
<sequence>MGDERRRDGMYALQHMRVALKSIVRVCRTIDYDQDSSFMREKMVMHPSLFFSSLNPAYMRLVFGILSGVVLVKPIASKRRAQSWHFQVLQLAPTYLRCPGIIYPPVRKDTHTAQFQTFSPVHRTASQLRPPLPTSAYPQNTTPDNENIPVPSRTACYLPTLLGRPSTSINKTVSSKTRVSMEVRRKRDGDVFLEIEARREKVCKGKDLVMEREPDMVFARRMYEESEERASTVANPRGDLMLGDSRGEYLENGTWSDRRREERAALNEILRGPRLAPHLNPWLEIPPSFLSELFPADVPSHITESSDSAPTLEGARSWETRRRVVEGALY</sequence>
<dbReference type="Proteomes" id="UP001175228">
    <property type="component" value="Unassembled WGS sequence"/>
</dbReference>
<organism evidence="2 3">
    <name type="scientific">Armillaria luteobubalina</name>
    <dbReference type="NCBI Taxonomy" id="153913"/>
    <lineage>
        <taxon>Eukaryota</taxon>
        <taxon>Fungi</taxon>
        <taxon>Dikarya</taxon>
        <taxon>Basidiomycota</taxon>
        <taxon>Agaricomycotina</taxon>
        <taxon>Agaricomycetes</taxon>
        <taxon>Agaricomycetidae</taxon>
        <taxon>Agaricales</taxon>
        <taxon>Marasmiineae</taxon>
        <taxon>Physalacriaceae</taxon>
        <taxon>Armillaria</taxon>
    </lineage>
</organism>
<accession>A0AA39UJ11</accession>
<keyword evidence="3" id="KW-1185">Reference proteome</keyword>
<name>A0AA39UJ11_9AGAR</name>
<gene>
    <name evidence="2" type="ORF">EDD18DRAFT_1110028</name>
</gene>
<proteinExistence type="predicted"/>
<feature type="transmembrane region" description="Helical" evidence="1">
    <location>
        <begin position="57"/>
        <end position="76"/>
    </location>
</feature>
<evidence type="ECO:0000313" key="2">
    <source>
        <dbReference type="EMBL" id="KAK0489673.1"/>
    </source>
</evidence>
<keyword evidence="1" id="KW-0472">Membrane</keyword>
<keyword evidence="1" id="KW-0812">Transmembrane</keyword>
<reference evidence="2" key="1">
    <citation type="submission" date="2023-06" db="EMBL/GenBank/DDBJ databases">
        <authorList>
            <consortium name="Lawrence Berkeley National Laboratory"/>
            <person name="Ahrendt S."/>
            <person name="Sahu N."/>
            <person name="Indic B."/>
            <person name="Wong-Bajracharya J."/>
            <person name="Merenyi Z."/>
            <person name="Ke H.-M."/>
            <person name="Monk M."/>
            <person name="Kocsube S."/>
            <person name="Drula E."/>
            <person name="Lipzen A."/>
            <person name="Balint B."/>
            <person name="Henrissat B."/>
            <person name="Andreopoulos B."/>
            <person name="Martin F.M."/>
            <person name="Harder C.B."/>
            <person name="Rigling D."/>
            <person name="Ford K.L."/>
            <person name="Foster G.D."/>
            <person name="Pangilinan J."/>
            <person name="Papanicolaou A."/>
            <person name="Barry K."/>
            <person name="LaButti K."/>
            <person name="Viragh M."/>
            <person name="Koriabine M."/>
            <person name="Yan M."/>
            <person name="Riley R."/>
            <person name="Champramary S."/>
            <person name="Plett K.L."/>
            <person name="Tsai I.J."/>
            <person name="Slot J."/>
            <person name="Sipos G."/>
            <person name="Plett J."/>
            <person name="Nagy L.G."/>
            <person name="Grigoriev I.V."/>
        </authorList>
    </citation>
    <scope>NUCLEOTIDE SEQUENCE</scope>
    <source>
        <strain evidence="2">HWK02</strain>
    </source>
</reference>
<comment type="caution">
    <text evidence="2">The sequence shown here is derived from an EMBL/GenBank/DDBJ whole genome shotgun (WGS) entry which is preliminary data.</text>
</comment>
<protein>
    <submittedName>
        <fullName evidence="2">Uncharacterized protein</fullName>
    </submittedName>
</protein>
<keyword evidence="1" id="KW-1133">Transmembrane helix</keyword>
<evidence type="ECO:0000256" key="1">
    <source>
        <dbReference type="SAM" id="Phobius"/>
    </source>
</evidence>